<dbReference type="PANTHER" id="PTHR24061">
    <property type="entry name" value="CALCIUM-SENSING RECEPTOR-RELATED"/>
    <property type="match status" value="1"/>
</dbReference>
<evidence type="ECO:0000256" key="1">
    <source>
        <dbReference type="ARBA" id="ARBA00004141"/>
    </source>
</evidence>
<evidence type="ECO:0000256" key="2">
    <source>
        <dbReference type="ARBA" id="ARBA00022692"/>
    </source>
</evidence>
<dbReference type="PANTHER" id="PTHR24061:SF599">
    <property type="entry name" value="G-PROTEIN COUPLED RECEPTORS FAMILY 3 PROFILE DOMAIN-CONTAINING PROTEIN"/>
    <property type="match status" value="1"/>
</dbReference>
<evidence type="ECO:0000259" key="7">
    <source>
        <dbReference type="Pfam" id="PF01094"/>
    </source>
</evidence>
<evidence type="ECO:0000313" key="8">
    <source>
        <dbReference type="Ensembl" id="ENSVKKP00000025554.1"/>
    </source>
</evidence>
<keyword evidence="2" id="KW-0812">Transmembrane</keyword>
<protein>
    <recommendedName>
        <fullName evidence="7">Receptor ligand binding region domain-containing protein</fullName>
    </recommendedName>
</protein>
<dbReference type="Ensembl" id="ENSVKKT00000026169.1">
    <property type="protein sequence ID" value="ENSVKKP00000025554.1"/>
    <property type="gene ID" value="ENSVKKG00000016761.1"/>
</dbReference>
<keyword evidence="3" id="KW-1133">Transmembrane helix</keyword>
<keyword evidence="9" id="KW-1185">Reference proteome</keyword>
<dbReference type="GO" id="GO:0004930">
    <property type="term" value="F:G protein-coupled receptor activity"/>
    <property type="evidence" value="ECO:0007669"/>
    <property type="project" value="InterPro"/>
</dbReference>
<dbReference type="InterPro" id="IPR000068">
    <property type="entry name" value="GPCR_3_Ca_sens_rcpt-rel"/>
</dbReference>
<reference evidence="8" key="1">
    <citation type="submission" date="2025-08" db="UniProtKB">
        <authorList>
            <consortium name="Ensembl"/>
        </authorList>
    </citation>
    <scope>IDENTIFICATION</scope>
</reference>
<dbReference type="Proteomes" id="UP000694545">
    <property type="component" value="Unplaced"/>
</dbReference>
<dbReference type="AlphaFoldDB" id="A0A8D2LPK3"/>
<dbReference type="InterPro" id="IPR028082">
    <property type="entry name" value="Peripla_BP_I"/>
</dbReference>
<sequence length="425" mass="48177">MIFVRLHPFFLTGNEIHCRILMSKFPCPKTSPTTKSHFLCSVITKFYQQILALVFAIKEINENPKILPNITLGFHIYDSYSDPKMTYRTSLDMLFKSHQMVPNYQCGTQQKLMGVIGGLSADISACMADILGPYKIPQVRCQEDVVNPTTSSPKQHIQPLAGIGQSQNEGIVQLLLHFHWKWIGLITMDDEHGERFLQTMEPMLSQNAICSEFTERIQANWQFFEIVNITKSHLHIFTETKARAVVIHGESTNILRLAAAILITMVFPLTDHSYGETIPAGKVWITTAQIEFTLFIVQKAFDMQMFHGTLSFTIHSNQPPGFQNFLDMIHPSGSKADGFITDFWEQAFGCFMSNSEAPRDINEIRFNEHGELVGGFEITSLVTFPNNSYARVKVGSLNPHAPPSKQFSLNEIRMEWPRDLAQVGK</sequence>
<evidence type="ECO:0000256" key="3">
    <source>
        <dbReference type="ARBA" id="ARBA00022989"/>
    </source>
</evidence>
<reference evidence="8" key="2">
    <citation type="submission" date="2025-09" db="UniProtKB">
        <authorList>
            <consortium name="Ensembl"/>
        </authorList>
    </citation>
    <scope>IDENTIFICATION</scope>
</reference>
<dbReference type="OMA" id="TERIQAN"/>
<dbReference type="InterPro" id="IPR001828">
    <property type="entry name" value="ANF_lig-bd_rcpt"/>
</dbReference>
<name>A0A8D2LPK3_VARKO</name>
<keyword evidence="4" id="KW-0472">Membrane</keyword>
<comment type="subcellular location">
    <subcellularLocation>
        <location evidence="1">Membrane</location>
        <topology evidence="1">Multi-pass membrane protein</topology>
    </subcellularLocation>
</comment>
<feature type="domain" description="Receptor ligand binding region" evidence="7">
    <location>
        <begin position="51"/>
        <end position="333"/>
    </location>
</feature>
<keyword evidence="5" id="KW-0675">Receptor</keyword>
<organism evidence="8 9">
    <name type="scientific">Varanus komodoensis</name>
    <name type="common">Komodo dragon</name>
    <dbReference type="NCBI Taxonomy" id="61221"/>
    <lineage>
        <taxon>Eukaryota</taxon>
        <taxon>Metazoa</taxon>
        <taxon>Chordata</taxon>
        <taxon>Craniata</taxon>
        <taxon>Vertebrata</taxon>
        <taxon>Euteleostomi</taxon>
        <taxon>Lepidosauria</taxon>
        <taxon>Squamata</taxon>
        <taxon>Bifurcata</taxon>
        <taxon>Unidentata</taxon>
        <taxon>Episquamata</taxon>
        <taxon>Toxicofera</taxon>
        <taxon>Anguimorpha</taxon>
        <taxon>Paleoanguimorpha</taxon>
        <taxon>Varanoidea</taxon>
        <taxon>Varanidae</taxon>
        <taxon>Varanus</taxon>
    </lineage>
</organism>
<evidence type="ECO:0000256" key="4">
    <source>
        <dbReference type="ARBA" id="ARBA00023136"/>
    </source>
</evidence>
<dbReference type="SUPFAM" id="SSF53822">
    <property type="entry name" value="Periplasmic binding protein-like I"/>
    <property type="match status" value="1"/>
</dbReference>
<dbReference type="InterPro" id="IPR000337">
    <property type="entry name" value="GPCR_3"/>
</dbReference>
<keyword evidence="6" id="KW-0325">Glycoprotein</keyword>
<proteinExistence type="predicted"/>
<dbReference type="FunFam" id="3.40.50.2300:FF:000024">
    <property type="entry name" value="Vomeronasal 2, receptor 73"/>
    <property type="match status" value="1"/>
</dbReference>
<dbReference type="Gene3D" id="3.40.50.2300">
    <property type="match status" value="3"/>
</dbReference>
<evidence type="ECO:0000256" key="5">
    <source>
        <dbReference type="ARBA" id="ARBA00023170"/>
    </source>
</evidence>
<evidence type="ECO:0000313" key="9">
    <source>
        <dbReference type="Proteomes" id="UP000694545"/>
    </source>
</evidence>
<evidence type="ECO:0000256" key="6">
    <source>
        <dbReference type="ARBA" id="ARBA00023180"/>
    </source>
</evidence>
<dbReference type="GO" id="GO:0005886">
    <property type="term" value="C:plasma membrane"/>
    <property type="evidence" value="ECO:0007669"/>
    <property type="project" value="TreeGrafter"/>
</dbReference>
<dbReference type="Pfam" id="PF01094">
    <property type="entry name" value="ANF_receptor"/>
    <property type="match status" value="1"/>
</dbReference>
<dbReference type="PRINTS" id="PR00248">
    <property type="entry name" value="GPCRMGR"/>
</dbReference>
<accession>A0A8D2LPK3</accession>